<evidence type="ECO:0000256" key="1">
    <source>
        <dbReference type="SAM" id="MobiDB-lite"/>
    </source>
</evidence>
<dbReference type="RefSeq" id="WP_019723469.1">
    <property type="nucleotide sequence ID" value="NZ_JADNDD010000001.1"/>
</dbReference>
<proteinExistence type="predicted"/>
<feature type="compositionally biased region" description="Low complexity" evidence="1">
    <location>
        <begin position="39"/>
        <end position="70"/>
    </location>
</feature>
<feature type="region of interest" description="Disordered" evidence="1">
    <location>
        <begin position="29"/>
        <end position="157"/>
    </location>
</feature>
<gene>
    <name evidence="2" type="ORF">CUS89_07710</name>
</gene>
<feature type="compositionally biased region" description="Polar residues" evidence="1">
    <location>
        <begin position="89"/>
        <end position="104"/>
    </location>
</feature>
<dbReference type="Proteomes" id="UP000237934">
    <property type="component" value="Unassembled WGS sequence"/>
</dbReference>
<dbReference type="EMBL" id="PUAP01000022">
    <property type="protein sequence ID" value="PQF23445.1"/>
    <property type="molecule type" value="Genomic_DNA"/>
</dbReference>
<feature type="compositionally biased region" description="Polar residues" evidence="1">
    <location>
        <begin position="130"/>
        <end position="157"/>
    </location>
</feature>
<protein>
    <recommendedName>
        <fullName evidence="4">A-agglutinin attachment subunit</fullName>
    </recommendedName>
</protein>
<reference evidence="2 3" key="1">
    <citation type="journal article" date="2018" name="Pathog. Dis.">
        <title>Whole-genome sequencing based characterization of antimicrobial resistance in Enterococcus.</title>
        <authorList>
            <person name="Tyson G."/>
        </authorList>
    </citation>
    <scope>NUCLEOTIDE SEQUENCE [LARGE SCALE GENOMIC DNA]</scope>
    <source>
        <strain evidence="2 3">CVM N55263</strain>
    </source>
</reference>
<comment type="caution">
    <text evidence="2">The sequence shown here is derived from an EMBL/GenBank/DDBJ whole genome shotgun (WGS) entry which is preliminary data.</text>
</comment>
<name>A0A2S7RUL8_ENTMU</name>
<sequence>MRKVAPILKPIAVLTISTIVATTTGIVNSSSYRAPSRSTETTTTTTNEGTGQTNDTAETTPTTVEQDTTNSTYNQNSVPESSVDEGNAGYTTDSTIQNQGDDSGSTTTPSTTTPSSTTPNTTPSTSTPSEGNLNENNTPTEQSAETQMYNQQAGDEE</sequence>
<evidence type="ECO:0008006" key="4">
    <source>
        <dbReference type="Google" id="ProtNLM"/>
    </source>
</evidence>
<evidence type="ECO:0000313" key="3">
    <source>
        <dbReference type="Proteomes" id="UP000237934"/>
    </source>
</evidence>
<dbReference type="AlphaFoldDB" id="A0A2S7RUL8"/>
<accession>A0A2S7RUL8</accession>
<feature type="compositionally biased region" description="Polar residues" evidence="1">
    <location>
        <begin position="29"/>
        <end position="38"/>
    </location>
</feature>
<feature type="compositionally biased region" description="Polar residues" evidence="1">
    <location>
        <begin position="71"/>
        <end position="80"/>
    </location>
</feature>
<evidence type="ECO:0000313" key="2">
    <source>
        <dbReference type="EMBL" id="PQF23445.1"/>
    </source>
</evidence>
<feature type="compositionally biased region" description="Low complexity" evidence="1">
    <location>
        <begin position="105"/>
        <end position="129"/>
    </location>
</feature>
<organism evidence="2 3">
    <name type="scientific">Enterococcus mundtii</name>
    <dbReference type="NCBI Taxonomy" id="53346"/>
    <lineage>
        <taxon>Bacteria</taxon>
        <taxon>Bacillati</taxon>
        <taxon>Bacillota</taxon>
        <taxon>Bacilli</taxon>
        <taxon>Lactobacillales</taxon>
        <taxon>Enterococcaceae</taxon>
        <taxon>Enterococcus</taxon>
    </lineage>
</organism>